<keyword evidence="1" id="KW-0472">Membrane</keyword>
<dbReference type="HOGENOM" id="CLU_099769_0_0_0"/>
<accession>A0A0E3ZC55</accession>
<dbReference type="InterPro" id="IPR010374">
    <property type="entry name" value="DUF969"/>
</dbReference>
<organism evidence="2 3">
    <name type="scientific">Sneathia vaginalis</name>
    <dbReference type="NCBI Taxonomy" id="187101"/>
    <lineage>
        <taxon>Bacteria</taxon>
        <taxon>Fusobacteriati</taxon>
        <taxon>Fusobacteriota</taxon>
        <taxon>Fusobacteriia</taxon>
        <taxon>Fusobacteriales</taxon>
        <taxon>Leptotrichiaceae</taxon>
        <taxon>Sneathia</taxon>
    </lineage>
</organism>
<evidence type="ECO:0000313" key="3">
    <source>
        <dbReference type="Proteomes" id="UP000033103"/>
    </source>
</evidence>
<keyword evidence="3" id="KW-1185">Reference proteome</keyword>
<reference evidence="2 3" key="1">
    <citation type="journal article" date="2012" name="BMC Genomics">
        <title>Genomic sequence analysis and characterization of Sneathia amnii sp. nov.</title>
        <authorList>
            <consortium name="Vaginal Microbiome Consortium (additional members)"/>
            <person name="Harwich M.D.Jr."/>
            <person name="Serrano M.G."/>
            <person name="Fettweis J.M."/>
            <person name="Alves J.M."/>
            <person name="Reimers M.A."/>
            <person name="Buck G.A."/>
            <person name="Jefferson K.K."/>
        </authorList>
    </citation>
    <scope>NUCLEOTIDE SEQUENCE [LARGE SCALE GENOMIC DNA]</scope>
    <source>
        <strain evidence="2 3">SN35</strain>
    </source>
</reference>
<dbReference type="STRING" id="187101.VC03_05555"/>
<evidence type="ECO:0000256" key="1">
    <source>
        <dbReference type="SAM" id="Phobius"/>
    </source>
</evidence>
<dbReference type="OrthoDB" id="80065at2"/>
<dbReference type="EMBL" id="CP011280">
    <property type="protein sequence ID" value="AKC95940.1"/>
    <property type="molecule type" value="Genomic_DNA"/>
</dbReference>
<feature type="transmembrane region" description="Helical" evidence="1">
    <location>
        <begin position="188"/>
        <end position="210"/>
    </location>
</feature>
<dbReference type="RefSeq" id="WP_046329044.1">
    <property type="nucleotide sequence ID" value="NZ_CAUPIC010000011.1"/>
</dbReference>
<dbReference type="Pfam" id="PF06149">
    <property type="entry name" value="DUF969"/>
    <property type="match status" value="1"/>
</dbReference>
<gene>
    <name evidence="2" type="ORF">VC03_05555</name>
</gene>
<dbReference type="PATRIC" id="fig|1069640.6.peg.1102"/>
<feature type="transmembrane region" description="Helical" evidence="1">
    <location>
        <begin position="6"/>
        <end position="36"/>
    </location>
</feature>
<feature type="transmembrane region" description="Helical" evidence="1">
    <location>
        <begin position="154"/>
        <end position="176"/>
    </location>
</feature>
<keyword evidence="1" id="KW-1133">Transmembrane helix</keyword>
<sequence length="220" mass="23861">MNYLVLIGIVIIVVGFSLKLDVLAVVLLSGIVTGLLAKMNILEILRIIGKAFIDNRLMSIFFISLPVIALLERNGLKERSAKLISKLSNATAGKILSIYMVIRTIASALSIRIGGHIQFIRPLILPMSEAAVGRELTEKEKEELKGLNAGVENYANFFAQNIFVGSAGLLLILGTLKEAGIEVTLKGLAFYSIPIGIVTVILAIIQFVLFDKKIQKGGKK</sequence>
<keyword evidence="1" id="KW-0812">Transmembrane</keyword>
<protein>
    <submittedName>
        <fullName evidence="2">Membrane protein</fullName>
    </submittedName>
</protein>
<dbReference type="KEGG" id="sns:VC03_05555"/>
<name>A0A0E3ZC55_9FUSO</name>
<dbReference type="Proteomes" id="UP000033103">
    <property type="component" value="Chromosome"/>
</dbReference>
<proteinExistence type="predicted"/>
<feature type="transmembrane region" description="Helical" evidence="1">
    <location>
        <begin position="57"/>
        <end position="76"/>
    </location>
</feature>
<evidence type="ECO:0000313" key="2">
    <source>
        <dbReference type="EMBL" id="AKC95940.1"/>
    </source>
</evidence>
<dbReference type="AlphaFoldDB" id="A0A0E3ZC55"/>